<dbReference type="AlphaFoldDB" id="A0A8K0KDR8"/>
<comment type="caution">
    <text evidence="1">The sequence shown here is derived from an EMBL/GenBank/DDBJ whole genome shotgun (WGS) entry which is preliminary data.</text>
</comment>
<dbReference type="Proteomes" id="UP000792457">
    <property type="component" value="Unassembled WGS sequence"/>
</dbReference>
<keyword evidence="2" id="KW-1185">Reference proteome</keyword>
<gene>
    <name evidence="1" type="ORF">J437_LFUL013293</name>
</gene>
<dbReference type="EMBL" id="KZ308687">
    <property type="protein sequence ID" value="KAG8233102.1"/>
    <property type="molecule type" value="Genomic_DNA"/>
</dbReference>
<name>A0A8K0KDR8_LADFU</name>
<dbReference type="OrthoDB" id="6627902at2759"/>
<reference evidence="1" key="2">
    <citation type="submission" date="2017-10" db="EMBL/GenBank/DDBJ databases">
        <title>Ladona fulva Genome sequencing and assembly.</title>
        <authorList>
            <person name="Murali S."/>
            <person name="Richards S."/>
            <person name="Bandaranaike D."/>
            <person name="Bellair M."/>
            <person name="Blankenburg K."/>
            <person name="Chao H."/>
            <person name="Dinh H."/>
            <person name="Doddapaneni H."/>
            <person name="Dugan-Rocha S."/>
            <person name="Elkadiri S."/>
            <person name="Gnanaolivu R."/>
            <person name="Hernandez B."/>
            <person name="Skinner E."/>
            <person name="Javaid M."/>
            <person name="Lee S."/>
            <person name="Li M."/>
            <person name="Ming W."/>
            <person name="Munidasa M."/>
            <person name="Muniz J."/>
            <person name="Nguyen L."/>
            <person name="Hughes D."/>
            <person name="Osuji N."/>
            <person name="Pu L.-L."/>
            <person name="Puazo M."/>
            <person name="Qu C."/>
            <person name="Quiroz J."/>
            <person name="Raj R."/>
            <person name="Weissenberger G."/>
            <person name="Xin Y."/>
            <person name="Zou X."/>
            <person name="Han Y."/>
            <person name="Worley K."/>
            <person name="Muzny D."/>
            <person name="Gibbs R."/>
        </authorList>
    </citation>
    <scope>NUCLEOTIDE SEQUENCE</scope>
    <source>
        <strain evidence="1">Sampled in the wild</strain>
    </source>
</reference>
<organism evidence="1 2">
    <name type="scientific">Ladona fulva</name>
    <name type="common">Scarce chaser dragonfly</name>
    <name type="synonym">Libellula fulva</name>
    <dbReference type="NCBI Taxonomy" id="123851"/>
    <lineage>
        <taxon>Eukaryota</taxon>
        <taxon>Metazoa</taxon>
        <taxon>Ecdysozoa</taxon>
        <taxon>Arthropoda</taxon>
        <taxon>Hexapoda</taxon>
        <taxon>Insecta</taxon>
        <taxon>Pterygota</taxon>
        <taxon>Palaeoptera</taxon>
        <taxon>Odonata</taxon>
        <taxon>Epiprocta</taxon>
        <taxon>Anisoptera</taxon>
        <taxon>Libelluloidea</taxon>
        <taxon>Libellulidae</taxon>
        <taxon>Ladona</taxon>
    </lineage>
</organism>
<evidence type="ECO:0008006" key="3">
    <source>
        <dbReference type="Google" id="ProtNLM"/>
    </source>
</evidence>
<evidence type="ECO:0000313" key="1">
    <source>
        <dbReference type="EMBL" id="KAG8233102.1"/>
    </source>
</evidence>
<sequence length="164" mass="19215">MYGAEVWGELVNQIHRNKLLSLQRSILIIVSKAYRTVSTDALPVITGILPIDLKARERSQIYQWNYNVTQILTGHGDFYNKLASFKLHDRVTCECGEIDEVEHVVLNCPLYDDIRINYLESAIVQNWRTNLNFLTNKENIKQFTEFAKLTLKRRKKLRECELTQ</sequence>
<protein>
    <recommendedName>
        <fullName evidence="3">Reverse transcriptase</fullName>
    </recommendedName>
</protein>
<accession>A0A8K0KDR8</accession>
<reference evidence="1" key="1">
    <citation type="submission" date="2013-04" db="EMBL/GenBank/DDBJ databases">
        <authorList>
            <person name="Qu J."/>
            <person name="Murali S.C."/>
            <person name="Bandaranaike D."/>
            <person name="Bellair M."/>
            <person name="Blankenburg K."/>
            <person name="Chao H."/>
            <person name="Dinh H."/>
            <person name="Doddapaneni H."/>
            <person name="Downs B."/>
            <person name="Dugan-Rocha S."/>
            <person name="Elkadiri S."/>
            <person name="Gnanaolivu R.D."/>
            <person name="Hernandez B."/>
            <person name="Javaid M."/>
            <person name="Jayaseelan J.C."/>
            <person name="Lee S."/>
            <person name="Li M."/>
            <person name="Ming W."/>
            <person name="Munidasa M."/>
            <person name="Muniz J."/>
            <person name="Nguyen L."/>
            <person name="Ongeri F."/>
            <person name="Osuji N."/>
            <person name="Pu L.-L."/>
            <person name="Puazo M."/>
            <person name="Qu C."/>
            <person name="Quiroz J."/>
            <person name="Raj R."/>
            <person name="Weissenberger G."/>
            <person name="Xin Y."/>
            <person name="Zou X."/>
            <person name="Han Y."/>
            <person name="Richards S."/>
            <person name="Worley K."/>
            <person name="Muzny D."/>
            <person name="Gibbs R."/>
        </authorList>
    </citation>
    <scope>NUCLEOTIDE SEQUENCE</scope>
    <source>
        <strain evidence="1">Sampled in the wild</strain>
    </source>
</reference>
<evidence type="ECO:0000313" key="2">
    <source>
        <dbReference type="Proteomes" id="UP000792457"/>
    </source>
</evidence>
<proteinExistence type="predicted"/>